<sequence>MNRRQMVKSLQEIANKPLTESQQVELFDWFEDYCIQSAKKFKQQKNRNLFIKSIQAIKNDQARDINENQNRQLSQSISKKVKVNDDINNEKSSIKNEDEEDPESISQENHSNQNQTDQLMLLLLLTAVNQQQKTTENKSQVKQNKNTINERCRYFPNCTNKHCQYVHPTVKCKYFPYCKKGHQCIYMHQQCKHGIHCKNSQCSYEHPYKKK</sequence>
<dbReference type="Pfam" id="PF14608">
    <property type="entry name" value="zf-CCCH_2"/>
    <property type="match status" value="3"/>
</dbReference>
<feature type="region of interest" description="Disordered" evidence="1">
    <location>
        <begin position="67"/>
        <end position="113"/>
    </location>
</feature>
<protein>
    <recommendedName>
        <fullName evidence="4">C3H1-type domain-containing protein</fullName>
    </recommendedName>
</protein>
<evidence type="ECO:0008006" key="4">
    <source>
        <dbReference type="Google" id="ProtNLM"/>
    </source>
</evidence>
<gene>
    <name evidence="2" type="ORF">PPENT_87.1.T0520067</name>
</gene>
<feature type="compositionally biased region" description="Basic and acidic residues" evidence="1">
    <location>
        <begin position="82"/>
        <end position="96"/>
    </location>
</feature>
<feature type="compositionally biased region" description="Polar residues" evidence="1">
    <location>
        <begin position="67"/>
        <end position="78"/>
    </location>
</feature>
<comment type="caution">
    <text evidence="2">The sequence shown here is derived from an EMBL/GenBank/DDBJ whole genome shotgun (WGS) entry which is preliminary data.</text>
</comment>
<evidence type="ECO:0000256" key="1">
    <source>
        <dbReference type="SAM" id="MobiDB-lite"/>
    </source>
</evidence>
<organism evidence="2 3">
    <name type="scientific">Paramecium pentaurelia</name>
    <dbReference type="NCBI Taxonomy" id="43138"/>
    <lineage>
        <taxon>Eukaryota</taxon>
        <taxon>Sar</taxon>
        <taxon>Alveolata</taxon>
        <taxon>Ciliophora</taxon>
        <taxon>Intramacronucleata</taxon>
        <taxon>Oligohymenophorea</taxon>
        <taxon>Peniculida</taxon>
        <taxon>Parameciidae</taxon>
        <taxon>Paramecium</taxon>
    </lineage>
</organism>
<accession>A0A8S1UZ53</accession>
<dbReference type="OrthoDB" id="306918at2759"/>
<dbReference type="AlphaFoldDB" id="A0A8S1UZ53"/>
<proteinExistence type="predicted"/>
<dbReference type="Proteomes" id="UP000689195">
    <property type="component" value="Unassembled WGS sequence"/>
</dbReference>
<dbReference type="EMBL" id="CAJJDO010000052">
    <property type="protein sequence ID" value="CAD8169955.1"/>
    <property type="molecule type" value="Genomic_DNA"/>
</dbReference>
<name>A0A8S1UZ53_9CILI</name>
<evidence type="ECO:0000313" key="2">
    <source>
        <dbReference type="EMBL" id="CAD8169955.1"/>
    </source>
</evidence>
<evidence type="ECO:0000313" key="3">
    <source>
        <dbReference type="Proteomes" id="UP000689195"/>
    </source>
</evidence>
<reference evidence="2" key="1">
    <citation type="submission" date="2021-01" db="EMBL/GenBank/DDBJ databases">
        <authorList>
            <consortium name="Genoscope - CEA"/>
            <person name="William W."/>
        </authorList>
    </citation>
    <scope>NUCLEOTIDE SEQUENCE</scope>
</reference>
<keyword evidence="3" id="KW-1185">Reference proteome</keyword>